<evidence type="ECO:0000313" key="3">
    <source>
        <dbReference type="Proteomes" id="UP001180020"/>
    </source>
</evidence>
<dbReference type="PANTHER" id="PTHR12121:SF82">
    <property type="entry name" value="CARBON CATABOLITE REPRESSOR PROTEIN 4 HOMOLOG 3"/>
    <property type="match status" value="1"/>
</dbReference>
<dbReference type="SUPFAM" id="SSF56219">
    <property type="entry name" value="DNase I-like"/>
    <property type="match status" value="1"/>
</dbReference>
<proteinExistence type="predicted"/>
<feature type="domain" description="Endonuclease/exonuclease/phosphatase" evidence="1">
    <location>
        <begin position="53"/>
        <end position="413"/>
    </location>
</feature>
<dbReference type="Pfam" id="PF03372">
    <property type="entry name" value="Exo_endo_phos"/>
    <property type="match status" value="1"/>
</dbReference>
<organism evidence="2 3">
    <name type="scientific">Acorus calamus</name>
    <name type="common">Sweet flag</name>
    <dbReference type="NCBI Taxonomy" id="4465"/>
    <lineage>
        <taxon>Eukaryota</taxon>
        <taxon>Viridiplantae</taxon>
        <taxon>Streptophyta</taxon>
        <taxon>Embryophyta</taxon>
        <taxon>Tracheophyta</taxon>
        <taxon>Spermatophyta</taxon>
        <taxon>Magnoliopsida</taxon>
        <taxon>Liliopsida</taxon>
        <taxon>Acoraceae</taxon>
        <taxon>Acorus</taxon>
    </lineage>
</organism>
<dbReference type="Gene3D" id="3.60.10.10">
    <property type="entry name" value="Endonuclease/exonuclease/phosphatase"/>
    <property type="match status" value="1"/>
</dbReference>
<dbReference type="InterPro" id="IPR050410">
    <property type="entry name" value="CCR4/nocturin_mRNA_transcr"/>
</dbReference>
<accession>A0AAV9EJL1</accession>
<gene>
    <name evidence="2" type="ORF">QJS10_CPA06g02200</name>
</gene>
<keyword evidence="3" id="KW-1185">Reference proteome</keyword>
<dbReference type="InterPro" id="IPR005135">
    <property type="entry name" value="Endo/exonuclease/phosphatase"/>
</dbReference>
<dbReference type="Proteomes" id="UP001180020">
    <property type="component" value="Unassembled WGS sequence"/>
</dbReference>
<dbReference type="InterPro" id="IPR036691">
    <property type="entry name" value="Endo/exonu/phosph_ase_sf"/>
</dbReference>
<dbReference type="GO" id="GO:0000175">
    <property type="term" value="F:3'-5'-RNA exonuclease activity"/>
    <property type="evidence" value="ECO:0007669"/>
    <property type="project" value="TreeGrafter"/>
</dbReference>
<reference evidence="2" key="1">
    <citation type="journal article" date="2023" name="Nat. Commun.">
        <title>Diploid and tetraploid genomes of Acorus and the evolution of monocots.</title>
        <authorList>
            <person name="Ma L."/>
            <person name="Liu K.W."/>
            <person name="Li Z."/>
            <person name="Hsiao Y.Y."/>
            <person name="Qi Y."/>
            <person name="Fu T."/>
            <person name="Tang G.D."/>
            <person name="Zhang D."/>
            <person name="Sun W.H."/>
            <person name="Liu D.K."/>
            <person name="Li Y."/>
            <person name="Chen G.Z."/>
            <person name="Liu X.D."/>
            <person name="Liao X.Y."/>
            <person name="Jiang Y.T."/>
            <person name="Yu X."/>
            <person name="Hao Y."/>
            <person name="Huang J."/>
            <person name="Zhao X.W."/>
            <person name="Ke S."/>
            <person name="Chen Y.Y."/>
            <person name="Wu W.L."/>
            <person name="Hsu J.L."/>
            <person name="Lin Y.F."/>
            <person name="Huang M.D."/>
            <person name="Li C.Y."/>
            <person name="Huang L."/>
            <person name="Wang Z.W."/>
            <person name="Zhao X."/>
            <person name="Zhong W.Y."/>
            <person name="Peng D.H."/>
            <person name="Ahmad S."/>
            <person name="Lan S."/>
            <person name="Zhang J.S."/>
            <person name="Tsai W.C."/>
            <person name="Van de Peer Y."/>
            <person name="Liu Z.J."/>
        </authorList>
    </citation>
    <scope>NUCLEOTIDE SEQUENCE</scope>
    <source>
        <strain evidence="2">CP</strain>
    </source>
</reference>
<protein>
    <recommendedName>
        <fullName evidence="1">Endonuclease/exonuclease/phosphatase domain-containing protein</fullName>
    </recommendedName>
</protein>
<comment type="caution">
    <text evidence="2">The sequence shown here is derived from an EMBL/GenBank/DDBJ whole genome shotgun (WGS) entry which is preliminary data.</text>
</comment>
<evidence type="ECO:0000259" key="1">
    <source>
        <dbReference type="Pfam" id="PF03372"/>
    </source>
</evidence>
<reference evidence="2" key="2">
    <citation type="submission" date="2023-06" db="EMBL/GenBank/DDBJ databases">
        <authorList>
            <person name="Ma L."/>
            <person name="Liu K.-W."/>
            <person name="Li Z."/>
            <person name="Hsiao Y.-Y."/>
            <person name="Qi Y."/>
            <person name="Fu T."/>
            <person name="Tang G."/>
            <person name="Zhang D."/>
            <person name="Sun W.-H."/>
            <person name="Liu D.-K."/>
            <person name="Li Y."/>
            <person name="Chen G.-Z."/>
            <person name="Liu X.-D."/>
            <person name="Liao X.-Y."/>
            <person name="Jiang Y.-T."/>
            <person name="Yu X."/>
            <person name="Hao Y."/>
            <person name="Huang J."/>
            <person name="Zhao X.-W."/>
            <person name="Ke S."/>
            <person name="Chen Y.-Y."/>
            <person name="Wu W.-L."/>
            <person name="Hsu J.-L."/>
            <person name="Lin Y.-F."/>
            <person name="Huang M.-D."/>
            <person name="Li C.-Y."/>
            <person name="Huang L."/>
            <person name="Wang Z.-W."/>
            <person name="Zhao X."/>
            <person name="Zhong W.-Y."/>
            <person name="Peng D.-H."/>
            <person name="Ahmad S."/>
            <person name="Lan S."/>
            <person name="Zhang J.-S."/>
            <person name="Tsai W.-C."/>
            <person name="Van De Peer Y."/>
            <person name="Liu Z.-J."/>
        </authorList>
    </citation>
    <scope>NUCLEOTIDE SEQUENCE</scope>
    <source>
        <strain evidence="2">CP</strain>
        <tissue evidence="2">Leaves</tissue>
    </source>
</reference>
<dbReference type="PANTHER" id="PTHR12121">
    <property type="entry name" value="CARBON CATABOLITE REPRESSOR PROTEIN 4"/>
    <property type="match status" value="1"/>
</dbReference>
<sequence length="432" mass="49113">MALSHSLWSNSLCPFTSAVRHRPYINQRTLRRRWIEADRPPSPSNPPDTFVAMSYNVLGDRNASKHRHLYPNVPLEYMRWERRRRLICDEVWDCDADVVCMQEVDMFGDLLGYMKSRGYTGRFKGRTGELKDGCAVFWKENMFRLVDKEDIEFKLFGLRDNVAQIFVLEFFYEMLSNGGLLAGCMSLTCVNNELDFPDYKQVCEADTRRIVFGNVHVLFNPNSGDIKLGQIRILLSKVHALSDKWGGIPVVLAGDFNCTPESAIYAYLASAELDVTSYDRRDLSGQNRSHPSQYSAIYSIFVFANMSEPLHPSSWSHCWTDEELKNATGVPDCRKLEHPLNLNSSYAIVKGNTRTRDPQGEPLATTYHSKFLGTVDYLWYSNGVAPTRVLDTLALDTLRKTGGLPSKTFGSDHLPLATEFTLQENIEEQGCP</sequence>
<dbReference type="AlphaFoldDB" id="A0AAV9EJL1"/>
<name>A0AAV9EJL1_ACOCL</name>
<evidence type="ECO:0000313" key="2">
    <source>
        <dbReference type="EMBL" id="KAK1313259.1"/>
    </source>
</evidence>
<dbReference type="EMBL" id="JAUJYO010000006">
    <property type="protein sequence ID" value="KAK1313259.1"/>
    <property type="molecule type" value="Genomic_DNA"/>
</dbReference>